<evidence type="ECO:0000256" key="1">
    <source>
        <dbReference type="SAM" id="MobiDB-lite"/>
    </source>
</evidence>
<reference evidence="2" key="1">
    <citation type="journal article" date="2020" name="Nat. Commun.">
        <title>Large-scale genome sequencing of mycorrhizal fungi provides insights into the early evolution of symbiotic traits.</title>
        <authorList>
            <person name="Miyauchi S."/>
            <person name="Kiss E."/>
            <person name="Kuo A."/>
            <person name="Drula E."/>
            <person name="Kohler A."/>
            <person name="Sanchez-Garcia M."/>
            <person name="Morin E."/>
            <person name="Andreopoulos B."/>
            <person name="Barry K.W."/>
            <person name="Bonito G."/>
            <person name="Buee M."/>
            <person name="Carver A."/>
            <person name="Chen C."/>
            <person name="Cichocki N."/>
            <person name="Clum A."/>
            <person name="Culley D."/>
            <person name="Crous P.W."/>
            <person name="Fauchery L."/>
            <person name="Girlanda M."/>
            <person name="Hayes R.D."/>
            <person name="Keri Z."/>
            <person name="LaButti K."/>
            <person name="Lipzen A."/>
            <person name="Lombard V."/>
            <person name="Magnuson J."/>
            <person name="Maillard F."/>
            <person name="Murat C."/>
            <person name="Nolan M."/>
            <person name="Ohm R.A."/>
            <person name="Pangilinan J."/>
            <person name="Pereira M.F."/>
            <person name="Perotto S."/>
            <person name="Peter M."/>
            <person name="Pfister S."/>
            <person name="Riley R."/>
            <person name="Sitrit Y."/>
            <person name="Stielow J.B."/>
            <person name="Szollosi G."/>
            <person name="Zifcakova L."/>
            <person name="Stursova M."/>
            <person name="Spatafora J.W."/>
            <person name="Tedersoo L."/>
            <person name="Vaario L.M."/>
            <person name="Yamada A."/>
            <person name="Yan M."/>
            <person name="Wang P."/>
            <person name="Xu J."/>
            <person name="Bruns T."/>
            <person name="Baldrian P."/>
            <person name="Vilgalys R."/>
            <person name="Dunand C."/>
            <person name="Henrissat B."/>
            <person name="Grigoriev I.V."/>
            <person name="Hibbett D."/>
            <person name="Nagy L.G."/>
            <person name="Martin F.M."/>
        </authorList>
    </citation>
    <scope>NUCLEOTIDE SEQUENCE</scope>
    <source>
        <strain evidence="2">UH-Tt-Lm1</strain>
    </source>
</reference>
<evidence type="ECO:0000313" key="2">
    <source>
        <dbReference type="EMBL" id="KAF9786296.1"/>
    </source>
</evidence>
<reference evidence="2" key="2">
    <citation type="submission" date="2020-11" db="EMBL/GenBank/DDBJ databases">
        <authorList>
            <consortium name="DOE Joint Genome Institute"/>
            <person name="Kuo A."/>
            <person name="Miyauchi S."/>
            <person name="Kiss E."/>
            <person name="Drula E."/>
            <person name="Kohler A."/>
            <person name="Sanchez-Garcia M."/>
            <person name="Andreopoulos B."/>
            <person name="Barry K.W."/>
            <person name="Bonito G."/>
            <person name="Buee M."/>
            <person name="Carver A."/>
            <person name="Chen C."/>
            <person name="Cichocki N."/>
            <person name="Clum A."/>
            <person name="Culley D."/>
            <person name="Crous P.W."/>
            <person name="Fauchery L."/>
            <person name="Girlanda M."/>
            <person name="Hayes R."/>
            <person name="Keri Z."/>
            <person name="Labutti K."/>
            <person name="Lipzen A."/>
            <person name="Lombard V."/>
            <person name="Magnuson J."/>
            <person name="Maillard F."/>
            <person name="Morin E."/>
            <person name="Murat C."/>
            <person name="Nolan M."/>
            <person name="Ohm R."/>
            <person name="Pangilinan J."/>
            <person name="Pereira M."/>
            <person name="Perotto S."/>
            <person name="Peter M."/>
            <person name="Riley R."/>
            <person name="Sitrit Y."/>
            <person name="Stielow B."/>
            <person name="Szollosi G."/>
            <person name="Zifcakova L."/>
            <person name="Stursova M."/>
            <person name="Spatafora J.W."/>
            <person name="Tedersoo L."/>
            <person name="Vaario L.-M."/>
            <person name="Yamada A."/>
            <person name="Yan M."/>
            <person name="Wang P."/>
            <person name="Xu J."/>
            <person name="Bruns T."/>
            <person name="Baldrian P."/>
            <person name="Vilgalys R."/>
            <person name="Henrissat B."/>
            <person name="Grigoriev I.V."/>
            <person name="Hibbett D."/>
            <person name="Nagy L.G."/>
            <person name="Martin F.M."/>
        </authorList>
    </citation>
    <scope>NUCLEOTIDE SEQUENCE</scope>
    <source>
        <strain evidence="2">UH-Tt-Lm1</strain>
    </source>
</reference>
<keyword evidence="3" id="KW-1185">Reference proteome</keyword>
<feature type="compositionally biased region" description="Polar residues" evidence="1">
    <location>
        <begin position="335"/>
        <end position="345"/>
    </location>
</feature>
<accession>A0A9P6HFY8</accession>
<feature type="compositionally biased region" description="Pro residues" evidence="1">
    <location>
        <begin position="73"/>
        <end position="82"/>
    </location>
</feature>
<feature type="compositionally biased region" description="Basic residues" evidence="1">
    <location>
        <begin position="303"/>
        <end position="324"/>
    </location>
</feature>
<proteinExistence type="predicted"/>
<evidence type="ECO:0000313" key="3">
    <source>
        <dbReference type="Proteomes" id="UP000736335"/>
    </source>
</evidence>
<sequence length="433" mass="49710">MPPRDPALDIQPNFESEEWSIPRVALIAQGNSEEQAIAALRKSWEDFHQRNLEAWDEYLQQQQGNQDNEGEDPPNPIIPPVTAPSTMEERPSWADRPTPSFLDIQPAHQVMKRLEKREYVELWHFTAQGCRDAAQRDLEEPDQSIRVIPSNKGMIVKAGSTGSISSKAIRDEDLTYDQWSEGKTRLLKCMEGNGWTAEETRELAKFFLNLDFDPMRSEINGLQAVMRYQEKVRRDWVKSLKNGTGYAIGTINRNLLNDYHRQVQSEIQARNNARQDEILSRQEEMLDRMHSRPTTRTRESRLRRYRSSRSRSPVRHPNRQHHRSRSPEVARRQNFRTSAPATPRSNRLPACPICLGRHKHHPASCQATKMWNGSNARCSRAANGRILNNQGGVLCTDWQRPNRCTNFVAKHLHECSGCGSSEHGADSCHNAQP</sequence>
<dbReference type="EMBL" id="WIUZ02000006">
    <property type="protein sequence ID" value="KAF9786296.1"/>
    <property type="molecule type" value="Genomic_DNA"/>
</dbReference>
<comment type="caution">
    <text evidence="2">The sequence shown here is derived from an EMBL/GenBank/DDBJ whole genome shotgun (WGS) entry which is preliminary data.</text>
</comment>
<feature type="region of interest" description="Disordered" evidence="1">
    <location>
        <begin position="61"/>
        <end position="101"/>
    </location>
</feature>
<gene>
    <name evidence="2" type="ORF">BJ322DRAFT_1058741</name>
</gene>
<feature type="region of interest" description="Disordered" evidence="1">
    <location>
        <begin position="283"/>
        <end position="347"/>
    </location>
</feature>
<dbReference type="Proteomes" id="UP000736335">
    <property type="component" value="Unassembled WGS sequence"/>
</dbReference>
<dbReference type="AlphaFoldDB" id="A0A9P6HFY8"/>
<organism evidence="2 3">
    <name type="scientific">Thelephora terrestris</name>
    <dbReference type="NCBI Taxonomy" id="56493"/>
    <lineage>
        <taxon>Eukaryota</taxon>
        <taxon>Fungi</taxon>
        <taxon>Dikarya</taxon>
        <taxon>Basidiomycota</taxon>
        <taxon>Agaricomycotina</taxon>
        <taxon>Agaricomycetes</taxon>
        <taxon>Thelephorales</taxon>
        <taxon>Thelephoraceae</taxon>
        <taxon>Thelephora</taxon>
    </lineage>
</organism>
<dbReference type="OrthoDB" id="2688210at2759"/>
<feature type="compositionally biased region" description="Basic and acidic residues" evidence="1">
    <location>
        <begin position="283"/>
        <end position="302"/>
    </location>
</feature>
<name>A0A9P6HFY8_9AGAM</name>
<protein>
    <submittedName>
        <fullName evidence="2">Uncharacterized protein</fullName>
    </submittedName>
</protein>